<dbReference type="GO" id="GO:0032263">
    <property type="term" value="P:GMP salvage"/>
    <property type="evidence" value="ECO:0007669"/>
    <property type="project" value="TreeGrafter"/>
</dbReference>
<keyword evidence="2 3" id="KW-0808">Transferase</keyword>
<protein>
    <submittedName>
        <fullName evidence="3">Related to XPT1-xanthine phosphoribosyl transferase</fullName>
    </submittedName>
</protein>
<sequence length="254" mass="28035">MSVEQLPDDHFRPTYEDIHVQIGEAARKIKSEFDPDIMVAIGGGGFYPARVLRTFLKKPSALDPSKMRNIPIQAIGLSLYEEVSGTAEGQIGNEVVRTQWLDAKTVTGHKGPGKIEEGKDAGGLLGKNVLIVDEVDDSRTTLQYAFSELIKDVKNAIANLSSAERQNLAPTRFAIFVVHNKKKASGKRGTLPILPRDLPKGEDKIVDGLSEGVRYYSTQDIGDVWICYPWEEEDIIEHNRLAAIAKKLGVNQPN</sequence>
<dbReference type="GO" id="GO:0032264">
    <property type="term" value="P:IMP salvage"/>
    <property type="evidence" value="ECO:0007669"/>
    <property type="project" value="TreeGrafter"/>
</dbReference>
<dbReference type="Gene3D" id="3.40.50.2020">
    <property type="match status" value="1"/>
</dbReference>
<dbReference type="PANTHER" id="PTHR43363:SF1">
    <property type="entry name" value="HYPOXANTHINE-GUANINE PHOSPHORIBOSYLTRANSFERASE"/>
    <property type="match status" value="1"/>
</dbReference>
<organism evidence="3">
    <name type="scientific">Melanopsichium pennsylvanicum 4</name>
    <dbReference type="NCBI Taxonomy" id="1398559"/>
    <lineage>
        <taxon>Eukaryota</taxon>
        <taxon>Fungi</taxon>
        <taxon>Dikarya</taxon>
        <taxon>Basidiomycota</taxon>
        <taxon>Ustilaginomycotina</taxon>
        <taxon>Ustilaginomycetes</taxon>
        <taxon>Ustilaginales</taxon>
        <taxon>Ustilaginaceae</taxon>
        <taxon>Melanopsichium</taxon>
    </lineage>
</organism>
<dbReference type="GO" id="GO:0032265">
    <property type="term" value="P:XMP salvage"/>
    <property type="evidence" value="ECO:0007669"/>
    <property type="project" value="TreeGrafter"/>
</dbReference>
<accession>A0A077QZB6</accession>
<dbReference type="GO" id="GO:0046100">
    <property type="term" value="P:hypoxanthine metabolic process"/>
    <property type="evidence" value="ECO:0007669"/>
    <property type="project" value="TreeGrafter"/>
</dbReference>
<reference evidence="3" key="1">
    <citation type="journal article" date="2014" name="Genome Biol. Evol.">
        <title>Gene Loss Rather Than Gene Gain Is Associated with a Host Jump from Monocots to Dicots in the Smut Fungus Melanopsichium pennsylvanicum.</title>
        <authorList>
            <person name="Sharma R."/>
            <person name="Mishra B."/>
            <person name="Runge F."/>
            <person name="Thines M."/>
        </authorList>
    </citation>
    <scope>NUCLEOTIDE SEQUENCE</scope>
    <source>
        <strain evidence="3">4</strain>
    </source>
</reference>
<evidence type="ECO:0000313" key="3">
    <source>
        <dbReference type="EMBL" id="CDI55565.1"/>
    </source>
</evidence>
<evidence type="ECO:0000256" key="1">
    <source>
        <dbReference type="ARBA" id="ARBA00022676"/>
    </source>
</evidence>
<name>A0A077QZB6_9BASI</name>
<dbReference type="AlphaFoldDB" id="A0A077QZB6"/>
<keyword evidence="1" id="KW-0328">Glycosyltransferase</keyword>
<evidence type="ECO:0000256" key="2">
    <source>
        <dbReference type="ARBA" id="ARBA00022679"/>
    </source>
</evidence>
<dbReference type="InterPro" id="IPR029057">
    <property type="entry name" value="PRTase-like"/>
</dbReference>
<dbReference type="EMBL" id="HG529654">
    <property type="protein sequence ID" value="CDI55565.1"/>
    <property type="molecule type" value="Genomic_DNA"/>
</dbReference>
<dbReference type="FunFam" id="3.40.50.2020:FF:000050">
    <property type="entry name" value="Related to XPT1-xanthine phosphoribosyl transferase"/>
    <property type="match status" value="1"/>
</dbReference>
<dbReference type="SUPFAM" id="SSF53271">
    <property type="entry name" value="PRTase-like"/>
    <property type="match status" value="1"/>
</dbReference>
<dbReference type="GO" id="GO:0004422">
    <property type="term" value="F:hypoxanthine phosphoribosyltransferase activity"/>
    <property type="evidence" value="ECO:0007669"/>
    <property type="project" value="TreeGrafter"/>
</dbReference>
<dbReference type="GO" id="GO:0005737">
    <property type="term" value="C:cytoplasm"/>
    <property type="evidence" value="ECO:0007669"/>
    <property type="project" value="TreeGrafter"/>
</dbReference>
<dbReference type="PANTHER" id="PTHR43363">
    <property type="entry name" value="HYPOXANTHINE PHOSPHORIBOSYLTRANSFERASE"/>
    <property type="match status" value="1"/>
</dbReference>
<proteinExistence type="predicted"/>